<reference evidence="2" key="2">
    <citation type="submission" date="2024-10" db="UniProtKB">
        <authorList>
            <consortium name="EnsemblProtists"/>
        </authorList>
    </citation>
    <scope>IDENTIFICATION</scope>
</reference>
<name>A0A0D3JIZ7_EMIH1</name>
<dbReference type="RefSeq" id="XP_005775911.1">
    <property type="nucleotide sequence ID" value="XM_005775854.1"/>
</dbReference>
<feature type="transmembrane region" description="Helical" evidence="1">
    <location>
        <begin position="63"/>
        <end position="82"/>
    </location>
</feature>
<keyword evidence="3" id="KW-1185">Reference proteome</keyword>
<keyword evidence="1" id="KW-0812">Transmembrane</keyword>
<proteinExistence type="predicted"/>
<dbReference type="HOGENOM" id="CLU_1716658_0_0_1"/>
<sequence length="153" mass="16902">MTLCDQIKWACCTIKGARLAAVPPPGKRGAFERLEAPRSPAPSTHLYPTFVRHAPGLKSIKKVFTSVVGTCFITLGVLLLVLNPVGLLVNFVAFIRVMWNIFFGVLMLLLQFGKTEWLLIRFGFLGHWAGRAFFFFFCGTNILLVDPDGGACP</sequence>
<feature type="transmembrane region" description="Helical" evidence="1">
    <location>
        <begin position="88"/>
        <end position="110"/>
    </location>
</feature>
<keyword evidence="1" id="KW-1133">Transmembrane helix</keyword>
<evidence type="ECO:0000256" key="1">
    <source>
        <dbReference type="SAM" id="Phobius"/>
    </source>
</evidence>
<dbReference type="AlphaFoldDB" id="A0A0D3JIZ7"/>
<dbReference type="GeneID" id="17269018"/>
<dbReference type="Proteomes" id="UP000013827">
    <property type="component" value="Unassembled WGS sequence"/>
</dbReference>
<evidence type="ECO:0000313" key="3">
    <source>
        <dbReference type="Proteomes" id="UP000013827"/>
    </source>
</evidence>
<organism evidence="2 3">
    <name type="scientific">Emiliania huxleyi (strain CCMP1516)</name>
    <dbReference type="NCBI Taxonomy" id="280463"/>
    <lineage>
        <taxon>Eukaryota</taxon>
        <taxon>Haptista</taxon>
        <taxon>Haptophyta</taxon>
        <taxon>Prymnesiophyceae</taxon>
        <taxon>Isochrysidales</taxon>
        <taxon>Noelaerhabdaceae</taxon>
        <taxon>Emiliania</taxon>
    </lineage>
</organism>
<feature type="transmembrane region" description="Helical" evidence="1">
    <location>
        <begin position="122"/>
        <end position="144"/>
    </location>
</feature>
<dbReference type="PaxDb" id="2903-EOD23482"/>
<protein>
    <submittedName>
        <fullName evidence="2">Uncharacterized protein</fullName>
    </submittedName>
</protein>
<evidence type="ECO:0000313" key="2">
    <source>
        <dbReference type="EnsemblProtists" id="EOD23482"/>
    </source>
</evidence>
<keyword evidence="1" id="KW-0472">Membrane</keyword>
<dbReference type="EnsemblProtists" id="EOD23482">
    <property type="protein sequence ID" value="EOD23482"/>
    <property type="gene ID" value="EMIHUDRAFT_116410"/>
</dbReference>
<dbReference type="KEGG" id="ehx:EMIHUDRAFT_116410"/>
<reference evidence="3" key="1">
    <citation type="journal article" date="2013" name="Nature">
        <title>Pan genome of the phytoplankton Emiliania underpins its global distribution.</title>
        <authorList>
            <person name="Read B.A."/>
            <person name="Kegel J."/>
            <person name="Klute M.J."/>
            <person name="Kuo A."/>
            <person name="Lefebvre S.C."/>
            <person name="Maumus F."/>
            <person name="Mayer C."/>
            <person name="Miller J."/>
            <person name="Monier A."/>
            <person name="Salamov A."/>
            <person name="Young J."/>
            <person name="Aguilar M."/>
            <person name="Claverie J.M."/>
            <person name="Frickenhaus S."/>
            <person name="Gonzalez K."/>
            <person name="Herman E.K."/>
            <person name="Lin Y.C."/>
            <person name="Napier J."/>
            <person name="Ogata H."/>
            <person name="Sarno A.F."/>
            <person name="Shmutz J."/>
            <person name="Schroeder D."/>
            <person name="de Vargas C."/>
            <person name="Verret F."/>
            <person name="von Dassow P."/>
            <person name="Valentin K."/>
            <person name="Van de Peer Y."/>
            <person name="Wheeler G."/>
            <person name="Dacks J.B."/>
            <person name="Delwiche C.F."/>
            <person name="Dyhrman S.T."/>
            <person name="Glockner G."/>
            <person name="John U."/>
            <person name="Richards T."/>
            <person name="Worden A.Z."/>
            <person name="Zhang X."/>
            <person name="Grigoriev I.V."/>
            <person name="Allen A.E."/>
            <person name="Bidle K."/>
            <person name="Borodovsky M."/>
            <person name="Bowler C."/>
            <person name="Brownlee C."/>
            <person name="Cock J.M."/>
            <person name="Elias M."/>
            <person name="Gladyshev V.N."/>
            <person name="Groth M."/>
            <person name="Guda C."/>
            <person name="Hadaegh A."/>
            <person name="Iglesias-Rodriguez M.D."/>
            <person name="Jenkins J."/>
            <person name="Jones B.M."/>
            <person name="Lawson T."/>
            <person name="Leese F."/>
            <person name="Lindquist E."/>
            <person name="Lobanov A."/>
            <person name="Lomsadze A."/>
            <person name="Malik S.B."/>
            <person name="Marsh M.E."/>
            <person name="Mackinder L."/>
            <person name="Mock T."/>
            <person name="Mueller-Roeber B."/>
            <person name="Pagarete A."/>
            <person name="Parker M."/>
            <person name="Probert I."/>
            <person name="Quesneville H."/>
            <person name="Raines C."/>
            <person name="Rensing S.A."/>
            <person name="Riano-Pachon D.M."/>
            <person name="Richier S."/>
            <person name="Rokitta S."/>
            <person name="Shiraiwa Y."/>
            <person name="Soanes D.M."/>
            <person name="van der Giezen M."/>
            <person name="Wahlund T.M."/>
            <person name="Williams B."/>
            <person name="Wilson W."/>
            <person name="Wolfe G."/>
            <person name="Wurch L.L."/>
        </authorList>
    </citation>
    <scope>NUCLEOTIDE SEQUENCE</scope>
</reference>
<accession>A0A0D3JIZ7</accession>